<dbReference type="Ensembl" id="ENSOKIT00005053674.1">
    <property type="protein sequence ID" value="ENSOKIP00005050842.1"/>
    <property type="gene ID" value="ENSOKIG00005021382.1"/>
</dbReference>
<dbReference type="GO" id="GO:0016209">
    <property type="term" value="F:antioxidant activity"/>
    <property type="evidence" value="ECO:0007669"/>
    <property type="project" value="InterPro"/>
</dbReference>
<keyword evidence="3" id="KW-1185">Reference proteome</keyword>
<accession>A0A8C7H4G9</accession>
<dbReference type="GO" id="GO:0005829">
    <property type="term" value="C:cytosol"/>
    <property type="evidence" value="ECO:0007669"/>
    <property type="project" value="TreeGrafter"/>
</dbReference>
<evidence type="ECO:0000259" key="1">
    <source>
        <dbReference type="Pfam" id="PF00578"/>
    </source>
</evidence>
<sequence>PPGSYLHDEIKHLNGTLGSLTYVLLNWGILSSHLRDYTAVCTTELGRANKLSCEFSRSNIEMIALSIDSLEDHRGWTKVSASGCAFLFPIIADSHRKLAVGLAMLDHDEKDKDGIPLTATVDFSIGPDKRLKLSLLYLPTMAWNFDEILRAVDGQQLTAQNQLATPADWQVMCVFIDCSCRYLSAGYVCRVMYLRPLFSSDRYFAAP</sequence>
<dbReference type="Proteomes" id="UP000694557">
    <property type="component" value="Unassembled WGS sequence"/>
</dbReference>
<dbReference type="AlphaFoldDB" id="A0A8C7H4G9"/>
<reference evidence="2" key="2">
    <citation type="submission" date="2025-09" db="UniProtKB">
        <authorList>
            <consortium name="Ensembl"/>
        </authorList>
    </citation>
    <scope>IDENTIFICATION</scope>
</reference>
<evidence type="ECO:0000313" key="3">
    <source>
        <dbReference type="Proteomes" id="UP000694557"/>
    </source>
</evidence>
<dbReference type="GeneTree" id="ENSGT00940000164279"/>
<dbReference type="GO" id="GO:0045454">
    <property type="term" value="P:cell redox homeostasis"/>
    <property type="evidence" value="ECO:0007669"/>
    <property type="project" value="TreeGrafter"/>
</dbReference>
<dbReference type="InterPro" id="IPR036249">
    <property type="entry name" value="Thioredoxin-like_sf"/>
</dbReference>
<dbReference type="GO" id="GO:0016491">
    <property type="term" value="F:oxidoreductase activity"/>
    <property type="evidence" value="ECO:0007669"/>
    <property type="project" value="InterPro"/>
</dbReference>
<dbReference type="PANTHER" id="PTHR43503">
    <property type="entry name" value="MCG48959-RELATED"/>
    <property type="match status" value="1"/>
</dbReference>
<dbReference type="GO" id="GO:0005739">
    <property type="term" value="C:mitochondrion"/>
    <property type="evidence" value="ECO:0007669"/>
    <property type="project" value="TreeGrafter"/>
</dbReference>
<proteinExistence type="predicted"/>
<evidence type="ECO:0000313" key="2">
    <source>
        <dbReference type="Ensembl" id="ENSOKIP00005050842.1"/>
    </source>
</evidence>
<reference evidence="2" key="1">
    <citation type="submission" date="2025-08" db="UniProtKB">
        <authorList>
            <consortium name="Ensembl"/>
        </authorList>
    </citation>
    <scope>IDENTIFICATION</scope>
</reference>
<dbReference type="Gene3D" id="3.40.30.10">
    <property type="entry name" value="Glutaredoxin"/>
    <property type="match status" value="1"/>
</dbReference>
<dbReference type="Pfam" id="PF00578">
    <property type="entry name" value="AhpC-TSA"/>
    <property type="match status" value="1"/>
</dbReference>
<feature type="domain" description="Alkyl hydroperoxide reductase subunit C/ Thiol specific antioxidant" evidence="1">
    <location>
        <begin position="21"/>
        <end position="113"/>
    </location>
</feature>
<dbReference type="InterPro" id="IPR000866">
    <property type="entry name" value="AhpC/TSA"/>
</dbReference>
<dbReference type="Gene3D" id="3.30.1020.10">
    <property type="entry name" value="Antioxidant, Horf6, Chain A, domain2"/>
    <property type="match status" value="1"/>
</dbReference>
<protein>
    <recommendedName>
        <fullName evidence="1">Alkyl hydroperoxide reductase subunit C/ Thiol specific antioxidant domain-containing protein</fullName>
    </recommendedName>
</protein>
<organism evidence="2 3">
    <name type="scientific">Oncorhynchus kisutch</name>
    <name type="common">Coho salmon</name>
    <name type="synonym">Salmo kisutch</name>
    <dbReference type="NCBI Taxonomy" id="8019"/>
    <lineage>
        <taxon>Eukaryota</taxon>
        <taxon>Metazoa</taxon>
        <taxon>Chordata</taxon>
        <taxon>Craniata</taxon>
        <taxon>Vertebrata</taxon>
        <taxon>Euteleostomi</taxon>
        <taxon>Actinopterygii</taxon>
        <taxon>Neopterygii</taxon>
        <taxon>Teleostei</taxon>
        <taxon>Protacanthopterygii</taxon>
        <taxon>Salmoniformes</taxon>
        <taxon>Salmonidae</taxon>
        <taxon>Salmoninae</taxon>
        <taxon>Oncorhynchus</taxon>
    </lineage>
</organism>
<dbReference type="SUPFAM" id="SSF52833">
    <property type="entry name" value="Thioredoxin-like"/>
    <property type="match status" value="1"/>
</dbReference>
<name>A0A8C7H4G9_ONCKI</name>
<dbReference type="PANTHER" id="PTHR43503:SF4">
    <property type="entry name" value="PEROXIREDOXIN-6"/>
    <property type="match status" value="1"/>
</dbReference>